<dbReference type="EMBL" id="KN639864">
    <property type="protein sequence ID" value="KHN48138.1"/>
    <property type="molecule type" value="Genomic_DNA"/>
</dbReference>
<evidence type="ECO:0000313" key="4">
    <source>
        <dbReference type="EMBL" id="KHN48138.1"/>
    </source>
</evidence>
<keyword evidence="3 4" id="KW-0808">Transferase</keyword>
<keyword evidence="2" id="KW-0328">Glycosyltransferase</keyword>
<sequence>MTTVFSMLQHSTCPEDLTFHFLSAHDDAPKLFSSIKSTFPYLKMKIDRFDSNRVRGKISKSI</sequence>
<dbReference type="GO" id="GO:0016757">
    <property type="term" value="F:glycosyltransferase activity"/>
    <property type="evidence" value="ECO:0007669"/>
    <property type="project" value="UniProtKB-KW"/>
</dbReference>
<dbReference type="Proteomes" id="UP000053555">
    <property type="component" value="Unassembled WGS sequence"/>
</dbReference>
<dbReference type="AlphaFoldDB" id="A0A0B2ST90"/>
<comment type="pathway">
    <text evidence="1">Glycan metabolism; pectin biosynthesis.</text>
</comment>
<evidence type="ECO:0000256" key="3">
    <source>
        <dbReference type="ARBA" id="ARBA00022679"/>
    </source>
</evidence>
<evidence type="ECO:0000256" key="1">
    <source>
        <dbReference type="ARBA" id="ARBA00004877"/>
    </source>
</evidence>
<organism evidence="4">
    <name type="scientific">Glycine soja</name>
    <name type="common">Wild soybean</name>
    <dbReference type="NCBI Taxonomy" id="3848"/>
    <lineage>
        <taxon>Eukaryota</taxon>
        <taxon>Viridiplantae</taxon>
        <taxon>Streptophyta</taxon>
        <taxon>Embryophyta</taxon>
        <taxon>Tracheophyta</taxon>
        <taxon>Spermatophyta</taxon>
        <taxon>Magnoliopsida</taxon>
        <taxon>eudicotyledons</taxon>
        <taxon>Gunneridae</taxon>
        <taxon>Pentapetalae</taxon>
        <taxon>rosids</taxon>
        <taxon>fabids</taxon>
        <taxon>Fabales</taxon>
        <taxon>Fabaceae</taxon>
        <taxon>Papilionoideae</taxon>
        <taxon>50 kb inversion clade</taxon>
        <taxon>NPAAA clade</taxon>
        <taxon>indigoferoid/millettioid clade</taxon>
        <taxon>Phaseoleae</taxon>
        <taxon>Glycine</taxon>
        <taxon>Glycine subgen. Soja</taxon>
    </lineage>
</organism>
<dbReference type="PANTHER" id="PTHR13778:SF54">
    <property type="entry name" value="GALACTURONOSYLTRANSFERASE-LIKE 4-RELATED"/>
    <property type="match status" value="1"/>
</dbReference>
<name>A0A0B2ST90_GLYSO</name>
<proteinExistence type="predicted"/>
<protein>
    <submittedName>
        <fullName evidence="4">Putative galacturonosyltransferase-like 4</fullName>
    </submittedName>
</protein>
<evidence type="ECO:0000256" key="2">
    <source>
        <dbReference type="ARBA" id="ARBA00022676"/>
    </source>
</evidence>
<accession>A0A0B2ST90</accession>
<dbReference type="PANTHER" id="PTHR13778">
    <property type="entry name" value="GLYCOSYLTRANSFERASE 8 DOMAIN-CONTAINING PROTEIN"/>
    <property type="match status" value="1"/>
</dbReference>
<dbReference type="InterPro" id="IPR050748">
    <property type="entry name" value="Glycosyltrans_8_dom-fam"/>
</dbReference>
<gene>
    <name evidence="4" type="ORF">glysoja_036694</name>
</gene>
<reference evidence="4" key="1">
    <citation type="submission" date="2014-07" db="EMBL/GenBank/DDBJ databases">
        <title>Identification of a novel salt tolerance gene in wild soybean by whole-genome sequencing.</title>
        <authorList>
            <person name="Lam H.-M."/>
            <person name="Qi X."/>
            <person name="Li M.-W."/>
            <person name="Liu X."/>
            <person name="Xie M."/>
            <person name="Ni M."/>
            <person name="Xu X."/>
        </authorList>
    </citation>
    <scope>NUCLEOTIDE SEQUENCE [LARGE SCALE GENOMIC DNA]</scope>
    <source>
        <tissue evidence="4">Root</tissue>
    </source>
</reference>
<dbReference type="GO" id="GO:0005794">
    <property type="term" value="C:Golgi apparatus"/>
    <property type="evidence" value="ECO:0007669"/>
    <property type="project" value="TreeGrafter"/>
</dbReference>